<name>E3HCC6_ILYPC</name>
<evidence type="ECO:0000256" key="1">
    <source>
        <dbReference type="SAM" id="Phobius"/>
    </source>
</evidence>
<keyword evidence="3" id="KW-1185">Reference proteome</keyword>
<reference evidence="2 3" key="1">
    <citation type="journal article" date="2010" name="Stand. Genomic Sci.">
        <title>Complete genome sequence of Ilyobacter polytropus type strain (CuHbu1).</title>
        <authorList>
            <person name="Sikorski J."/>
            <person name="Chertkov O."/>
            <person name="Lapidus A."/>
            <person name="Nolan M."/>
            <person name="Lucas S."/>
            <person name="Del Rio T.G."/>
            <person name="Tice H."/>
            <person name="Cheng J.F."/>
            <person name="Tapia R."/>
            <person name="Han C."/>
            <person name="Goodwin L."/>
            <person name="Pitluck S."/>
            <person name="Liolios K."/>
            <person name="Ivanova N."/>
            <person name="Mavromatis K."/>
            <person name="Mikhailova N."/>
            <person name="Pati A."/>
            <person name="Chen A."/>
            <person name="Palaniappan K."/>
            <person name="Land M."/>
            <person name="Hauser L."/>
            <person name="Chang Y.J."/>
            <person name="Jeffries C.D."/>
            <person name="Brambilla E."/>
            <person name="Yasawong M."/>
            <person name="Rohde M."/>
            <person name="Pukall R."/>
            <person name="Spring S."/>
            <person name="Goker M."/>
            <person name="Woyke T."/>
            <person name="Bristow J."/>
            <person name="Eisen J.A."/>
            <person name="Markowitz V."/>
            <person name="Hugenholtz P."/>
            <person name="Kyrpides N.C."/>
            <person name="Klenk H.P."/>
        </authorList>
    </citation>
    <scope>NUCLEOTIDE SEQUENCE [LARGE SCALE GENOMIC DNA]</scope>
    <source>
        <strain evidence="3">ATCC 51220 / DSM 2926 / LMG 16218 / CuHBu1</strain>
        <plasmid evidence="3">pILYOP01</plasmid>
    </source>
</reference>
<dbReference type="HOGENOM" id="CLU_1324898_0_0_0"/>
<keyword evidence="1" id="KW-0472">Membrane</keyword>
<feature type="transmembrane region" description="Helical" evidence="1">
    <location>
        <begin position="6"/>
        <end position="27"/>
    </location>
</feature>
<protein>
    <submittedName>
        <fullName evidence="2">Uncharacterized protein</fullName>
    </submittedName>
</protein>
<dbReference type="KEGG" id="ipo:Ilyop_2629"/>
<accession>E3HCC6</accession>
<keyword evidence="1" id="KW-1133">Transmembrane helix</keyword>
<evidence type="ECO:0000313" key="2">
    <source>
        <dbReference type="EMBL" id="ADO84386.1"/>
    </source>
</evidence>
<dbReference type="EMBL" id="CP002282">
    <property type="protein sequence ID" value="ADO84386.1"/>
    <property type="molecule type" value="Genomic_DNA"/>
</dbReference>
<dbReference type="Proteomes" id="UP000006875">
    <property type="component" value="Plasmid pILYOP01"/>
</dbReference>
<keyword evidence="2" id="KW-0614">Plasmid</keyword>
<gene>
    <name evidence="2" type="ordered locus">Ilyop_2629</name>
</gene>
<dbReference type="AlphaFoldDB" id="E3HCC6"/>
<evidence type="ECO:0000313" key="3">
    <source>
        <dbReference type="Proteomes" id="UP000006875"/>
    </source>
</evidence>
<sequence length="207" mass="24111">MKAQGNPMIWPILIILFLAIGVHLMIYSSKRRKMLKKFAQKNNLKHIYQDNNDLEIQLNKKLAIKENGFLRTFMKIKDIIGDGEFFLFRGIELRDLNPYGNPETTHQNHIYISFDVPEEIDLFFIMDKNSKVINLYPKDKEIEKDEYLKKIKHIIQNQTNKKNITVSLGRGKALLNTNPLVTGKETEEDLKYLLACGRAIKNSLMNS</sequence>
<organism evidence="2 3">
    <name type="scientific">Ilyobacter polytropus (strain ATCC 51220 / DSM 2926 / LMG 16218 / CuHBu1)</name>
    <dbReference type="NCBI Taxonomy" id="572544"/>
    <lineage>
        <taxon>Bacteria</taxon>
        <taxon>Fusobacteriati</taxon>
        <taxon>Fusobacteriota</taxon>
        <taxon>Fusobacteriia</taxon>
        <taxon>Fusobacteriales</taxon>
        <taxon>Fusobacteriaceae</taxon>
        <taxon>Ilyobacter</taxon>
    </lineage>
</organism>
<proteinExistence type="predicted"/>
<geneLocation type="plasmid" evidence="2 3">
    <name>pILYOP01</name>
</geneLocation>
<dbReference type="RefSeq" id="WP_013389044.1">
    <property type="nucleotide sequence ID" value="NC_014633.1"/>
</dbReference>
<keyword evidence="1" id="KW-0812">Transmembrane</keyword>